<dbReference type="EMBL" id="HACG01000168">
    <property type="protein sequence ID" value="CEK47033.1"/>
    <property type="molecule type" value="Transcribed_RNA"/>
</dbReference>
<organism evidence="1">
    <name type="scientific">Arion vulgaris</name>
    <dbReference type="NCBI Taxonomy" id="1028688"/>
    <lineage>
        <taxon>Eukaryota</taxon>
        <taxon>Metazoa</taxon>
        <taxon>Spiralia</taxon>
        <taxon>Lophotrochozoa</taxon>
        <taxon>Mollusca</taxon>
        <taxon>Gastropoda</taxon>
        <taxon>Heterobranchia</taxon>
        <taxon>Euthyneura</taxon>
        <taxon>Panpulmonata</taxon>
        <taxon>Eupulmonata</taxon>
        <taxon>Stylommatophora</taxon>
        <taxon>Helicina</taxon>
        <taxon>Arionoidea</taxon>
        <taxon>Arionidae</taxon>
        <taxon>Arion</taxon>
    </lineage>
</organism>
<reference evidence="1" key="1">
    <citation type="submission" date="2014-12" db="EMBL/GenBank/DDBJ databases">
        <title>Insight into the proteome of Arion vulgaris.</title>
        <authorList>
            <person name="Aradska J."/>
            <person name="Bulat T."/>
            <person name="Smidak R."/>
            <person name="Sarate P."/>
            <person name="Gangsoo J."/>
            <person name="Sialana F."/>
            <person name="Bilban M."/>
            <person name="Lubec G."/>
        </authorList>
    </citation>
    <scope>NUCLEOTIDE SEQUENCE</scope>
    <source>
        <tissue evidence="1">Skin</tissue>
    </source>
</reference>
<proteinExistence type="predicted"/>
<name>A0A0B6XT60_9EUPU</name>
<sequence>YSEVTGQSNKADMYLSAVIAEHEVDEGRVTETGRRRLASLSASTLEIPSVYANFGNGLRRQYPEGID</sequence>
<dbReference type="AlphaFoldDB" id="A0A0B6XT60"/>
<feature type="non-terminal residue" evidence="1">
    <location>
        <position position="1"/>
    </location>
</feature>
<protein>
    <submittedName>
        <fullName evidence="1">Uncharacterized protein</fullName>
    </submittedName>
</protein>
<evidence type="ECO:0000313" key="1">
    <source>
        <dbReference type="EMBL" id="CEK47033.1"/>
    </source>
</evidence>
<gene>
    <name evidence="1" type="primary">ORF402</name>
</gene>
<accession>A0A0B6XT60</accession>